<protein>
    <submittedName>
        <fullName evidence="1">Uncharacterized protein</fullName>
    </submittedName>
</protein>
<accession>A0ACB1AEN0</accession>
<proteinExistence type="predicted"/>
<reference evidence="1" key="1">
    <citation type="submission" date="2023-11" db="EMBL/GenBank/DDBJ databases">
        <authorList>
            <person name="Poullet M."/>
        </authorList>
    </citation>
    <scope>NUCLEOTIDE SEQUENCE</scope>
    <source>
        <strain evidence="1">E1834</strain>
    </source>
</reference>
<evidence type="ECO:0000313" key="1">
    <source>
        <dbReference type="EMBL" id="CAK5089925.1"/>
    </source>
</evidence>
<gene>
    <name evidence="1" type="ORF">MENTE1834_LOCUS37684</name>
</gene>
<sequence>MFNNNNKSTPLKRKKLILKPNELKDEEFMSPVKRRAKMSTNTCEDFFRQQSGPATTNLSSTNKYLFQRPPIDESFISPLKQQWKGFLSSPSSNVNKNCLKTPSPARMLKQSVICKNIGNLLLMTPEKDSDEEEDKEEFDGENKNEEEIEDDDDEEEKLKEEEQTTSNKIKKYPTKKRTTTTKKQNGGNFVKLNMRHRRFTPSSKFRIKKKWKRKFKN</sequence>
<dbReference type="Proteomes" id="UP001497535">
    <property type="component" value="Unassembled WGS sequence"/>
</dbReference>
<organism evidence="1 2">
    <name type="scientific">Meloidogyne enterolobii</name>
    <name type="common">Root-knot nematode worm</name>
    <name type="synonym">Meloidogyne mayaguensis</name>
    <dbReference type="NCBI Taxonomy" id="390850"/>
    <lineage>
        <taxon>Eukaryota</taxon>
        <taxon>Metazoa</taxon>
        <taxon>Ecdysozoa</taxon>
        <taxon>Nematoda</taxon>
        <taxon>Chromadorea</taxon>
        <taxon>Rhabditida</taxon>
        <taxon>Tylenchina</taxon>
        <taxon>Tylenchomorpha</taxon>
        <taxon>Tylenchoidea</taxon>
        <taxon>Meloidogynidae</taxon>
        <taxon>Meloidogyninae</taxon>
        <taxon>Meloidogyne</taxon>
    </lineage>
</organism>
<name>A0ACB1AEN0_MELEN</name>
<evidence type="ECO:0000313" key="2">
    <source>
        <dbReference type="Proteomes" id="UP001497535"/>
    </source>
</evidence>
<keyword evidence="2" id="KW-1185">Reference proteome</keyword>
<dbReference type="EMBL" id="CAVMJV010000080">
    <property type="protein sequence ID" value="CAK5089925.1"/>
    <property type="molecule type" value="Genomic_DNA"/>
</dbReference>
<comment type="caution">
    <text evidence="1">The sequence shown here is derived from an EMBL/GenBank/DDBJ whole genome shotgun (WGS) entry which is preliminary data.</text>
</comment>